<comment type="caution">
    <text evidence="1">The sequence shown here is derived from an EMBL/GenBank/DDBJ whole genome shotgun (WGS) entry which is preliminary data.</text>
</comment>
<reference evidence="1 2" key="1">
    <citation type="submission" date="2018-09" db="EMBL/GenBank/DDBJ databases">
        <title>YIM 75507 draft genome.</title>
        <authorList>
            <person name="Tang S."/>
            <person name="Feng Y."/>
        </authorList>
    </citation>
    <scope>NUCLEOTIDE SEQUENCE [LARGE SCALE GENOMIC DNA]</scope>
    <source>
        <strain evidence="1 2">YIM 75507</strain>
    </source>
</reference>
<dbReference type="AlphaFoldDB" id="A0A3A3ZZ44"/>
<organism evidence="1 2">
    <name type="scientific">Bailinhaonella thermotolerans</name>
    <dbReference type="NCBI Taxonomy" id="1070861"/>
    <lineage>
        <taxon>Bacteria</taxon>
        <taxon>Bacillati</taxon>
        <taxon>Actinomycetota</taxon>
        <taxon>Actinomycetes</taxon>
        <taxon>Streptosporangiales</taxon>
        <taxon>Streptosporangiaceae</taxon>
        <taxon>Bailinhaonella</taxon>
    </lineage>
</organism>
<dbReference type="RefSeq" id="WP_119931768.1">
    <property type="nucleotide sequence ID" value="NZ_QZEY01000031.1"/>
</dbReference>
<evidence type="ECO:0000313" key="2">
    <source>
        <dbReference type="Proteomes" id="UP000265768"/>
    </source>
</evidence>
<dbReference type="Proteomes" id="UP000265768">
    <property type="component" value="Unassembled WGS sequence"/>
</dbReference>
<dbReference type="EMBL" id="QZEY01000031">
    <property type="protein sequence ID" value="RJL20384.1"/>
    <property type="molecule type" value="Genomic_DNA"/>
</dbReference>
<sequence length="65" mass="7292">MKDQVRIEDMAAELDIEQLEQVSGGAKGYHHRDNCFWKHIISTHRPFGPGYGKGPAVGERPCVID</sequence>
<evidence type="ECO:0000313" key="1">
    <source>
        <dbReference type="EMBL" id="RJL20384.1"/>
    </source>
</evidence>
<name>A0A3A3ZZ44_9ACTN</name>
<keyword evidence="2" id="KW-1185">Reference proteome</keyword>
<gene>
    <name evidence="1" type="ORF">D5H75_39530</name>
</gene>
<proteinExistence type="predicted"/>
<protein>
    <submittedName>
        <fullName evidence="1">Uncharacterized protein</fullName>
    </submittedName>
</protein>
<accession>A0A3A3ZZ44</accession>